<reference evidence="5 6" key="1">
    <citation type="submission" date="2019-09" db="EMBL/GenBank/DDBJ databases">
        <authorList>
            <person name="Barrows A.R."/>
            <person name="Franco J.W."/>
            <person name="Javier C.J."/>
            <person name="Lucero K.A."/>
            <person name="Madrid E.R."/>
            <person name="Margerin I.A.R."/>
            <person name="Moore C.L."/>
            <person name="Neustel K.S."/>
            <person name="Ornellas N.W."/>
            <person name="Oshiro K."/>
            <person name="Severson C.G."/>
            <person name="Vavra L.H."/>
            <person name="Wilcer A."/>
            <person name="Donachie S.P."/>
            <person name="Reed F.A."/>
            <person name="Palecanda S."/>
            <person name="Chong R.A."/>
            <person name="Porter M.L."/>
            <person name="Washington J.M."/>
            <person name="Garlena R.A."/>
            <person name="Russell D.A."/>
            <person name="Pope W.H."/>
            <person name="Jacobs-Sera D."/>
            <person name="Hatfull G.F."/>
        </authorList>
    </citation>
    <scope>NUCLEOTIDE SEQUENCE [LARGE SCALE GENOMIC DNA]</scope>
</reference>
<sequence length="439" mass="46358">MFTTTKVAELQKAASEAAGRARAIAEKAAAEGRELTAAERSDYDADMLKGRDLLEQLRTAKADEAILADARALADEIGPDAGADLDGQKEVAGAMRRVKNLGLEIVTAPEFKAAMAPFKGGRVPEKARFQTDPIAVKSLFTGGDDTSAGVFVTPEQTGIIEMLGRRPLTIRDLVSTRTTGSDTVEYVRQTAHTNAAAPVPEATSSAGPTSADLGGPLINDPNGGYKPEGSWAFSRETATVRTIAEWVPATKRALADAGQLQGLINDELRKDIAEEEEDQILNGDGTGENLPGILTTVGIQAQAFDTDIFRTVRKAITKARTVGRVVPNGVLLNPVDVETIDLAREGGATGAYLGAGPFAMGPRTLWGVPVIESEAIAAGRGLVGDFSKGVLWDRQQTTVTMTDSHADFFIRNLVAVLAEERVAFGVTRPAAFVDTDVAA</sequence>
<protein>
    <submittedName>
        <fullName evidence="5">Major capsid protein</fullName>
    </submittedName>
</protein>
<dbReference type="NCBIfam" id="TIGR01554">
    <property type="entry name" value="major_cap_HK97"/>
    <property type="match status" value="2"/>
</dbReference>
<gene>
    <name evidence="5" type="primary">7</name>
    <name evidence="5" type="ORF">SEA_KULEANA_7</name>
</gene>
<dbReference type="GO" id="GO:0044423">
    <property type="term" value="C:virion component"/>
    <property type="evidence" value="ECO:0007669"/>
    <property type="project" value="UniProtKB-KW"/>
</dbReference>
<dbReference type="KEGG" id="vg:55814183"/>
<dbReference type="Gene3D" id="3.30.2320.10">
    <property type="entry name" value="hypothetical protein PF0899 domain"/>
    <property type="match status" value="1"/>
</dbReference>
<proteinExistence type="predicted"/>
<comment type="subcellular location">
    <subcellularLocation>
        <location evidence="1">Virion</location>
    </subcellularLocation>
</comment>
<name>A0A5Q2WE05_9CAUD</name>
<evidence type="ECO:0000259" key="4">
    <source>
        <dbReference type="Pfam" id="PF05065"/>
    </source>
</evidence>
<accession>A0A5Q2WE05</accession>
<dbReference type="EMBL" id="MN484600">
    <property type="protein sequence ID" value="QGH74494.1"/>
    <property type="molecule type" value="Genomic_DNA"/>
</dbReference>
<dbReference type="Proteomes" id="UP000394254">
    <property type="component" value="Segment"/>
</dbReference>
<feature type="region of interest" description="Disordered" evidence="3">
    <location>
        <begin position="193"/>
        <end position="223"/>
    </location>
</feature>
<dbReference type="Pfam" id="PF05065">
    <property type="entry name" value="Phage_capsid"/>
    <property type="match status" value="1"/>
</dbReference>
<dbReference type="InterPro" id="IPR024455">
    <property type="entry name" value="Phage_capsid"/>
</dbReference>
<evidence type="ECO:0000313" key="6">
    <source>
        <dbReference type="Proteomes" id="UP000394254"/>
    </source>
</evidence>
<keyword evidence="6" id="KW-1185">Reference proteome</keyword>
<organism evidence="5 6">
    <name type="scientific">Arthrobacter phage Kuleana</name>
    <dbReference type="NCBI Taxonomy" id="2653270"/>
    <lineage>
        <taxon>Viruses</taxon>
        <taxon>Duplodnaviria</taxon>
        <taxon>Heunggongvirae</taxon>
        <taxon>Uroviricota</taxon>
        <taxon>Caudoviricetes</taxon>
        <taxon>Kuleanavirus</taxon>
        <taxon>Kuleanavirus kuleana</taxon>
    </lineage>
</organism>
<feature type="domain" description="Phage capsid-like C-terminal" evidence="4">
    <location>
        <begin position="152"/>
        <end position="433"/>
    </location>
</feature>
<dbReference type="Gene3D" id="3.30.2400.10">
    <property type="entry name" value="Major capsid protein gp5"/>
    <property type="match status" value="1"/>
</dbReference>
<dbReference type="InterPro" id="IPR054612">
    <property type="entry name" value="Phage_capsid-like_C"/>
</dbReference>
<dbReference type="RefSeq" id="YP_009884815.1">
    <property type="nucleotide sequence ID" value="NC_049473.1"/>
</dbReference>
<evidence type="ECO:0000313" key="5">
    <source>
        <dbReference type="EMBL" id="QGH74494.1"/>
    </source>
</evidence>
<evidence type="ECO:0000256" key="2">
    <source>
        <dbReference type="ARBA" id="ARBA00022844"/>
    </source>
</evidence>
<dbReference type="GeneID" id="55814183"/>
<evidence type="ECO:0000256" key="1">
    <source>
        <dbReference type="ARBA" id="ARBA00004328"/>
    </source>
</evidence>
<keyword evidence="2" id="KW-0946">Virion</keyword>
<dbReference type="SUPFAM" id="SSF56563">
    <property type="entry name" value="Major capsid protein gp5"/>
    <property type="match status" value="1"/>
</dbReference>
<evidence type="ECO:0000256" key="3">
    <source>
        <dbReference type="SAM" id="MobiDB-lite"/>
    </source>
</evidence>